<dbReference type="EMBL" id="DXHP01000111">
    <property type="protein sequence ID" value="HIW06660.1"/>
    <property type="molecule type" value="Genomic_DNA"/>
</dbReference>
<organism evidence="1 2">
    <name type="scientific">Candidatus Ignatzschineria merdigallinarum</name>
    <dbReference type="NCBI Taxonomy" id="2838621"/>
    <lineage>
        <taxon>Bacteria</taxon>
        <taxon>Pseudomonadati</taxon>
        <taxon>Pseudomonadota</taxon>
        <taxon>Gammaproteobacteria</taxon>
        <taxon>Cardiobacteriales</taxon>
        <taxon>Ignatzschineriaceae</taxon>
        <taxon>Ignatzschineria</taxon>
    </lineage>
</organism>
<dbReference type="Gene3D" id="1.10.30.50">
    <property type="match status" value="1"/>
</dbReference>
<evidence type="ECO:0000313" key="2">
    <source>
        <dbReference type="Proteomes" id="UP000823934"/>
    </source>
</evidence>
<name>A0A9D1Q6U0_9GAMM</name>
<protein>
    <recommendedName>
        <fullName evidence="3">HNH endonuclease</fullName>
    </recommendedName>
</protein>
<dbReference type="AlphaFoldDB" id="A0A9D1Q6U0"/>
<proteinExistence type="predicted"/>
<gene>
    <name evidence="1" type="ORF">H9889_04975</name>
</gene>
<evidence type="ECO:0008006" key="3">
    <source>
        <dbReference type="Google" id="ProtNLM"/>
    </source>
</evidence>
<sequence length="367" mass="42894">MLFAINPRTPKPKVMKCLNEVFVYFFKKAVNGRKFERALDGKLGQACLANDATKEKFQIVWSLLQELTKKDRKAIYDFIIEKQPQFNSLLRDTRLAPPCLSLVCNSTDLLGAIKALGEHLYYRTTTLQAIINASGETLLEHYQKYTAFNTNMCKACGTQKLSHELADTADDQQWRADYDHILVRSKYPIYSVHPDNFMPLCNICNQKAKSSKDILIDDNSRRTASFNPYDNDVCESYIEISLIESSESILPVINIKCSSSLPEIQDKYNNWNQTYRVPERVIGEKGDYLTSIENEILEKDLESFKVDIHQRAQENKKKQYSREWWFWDERLFKWIVDNQQEEIIWEMLQQRLASANENNGLYEEFEI</sequence>
<reference evidence="1" key="1">
    <citation type="journal article" date="2021" name="PeerJ">
        <title>Extensive microbial diversity within the chicken gut microbiome revealed by metagenomics and culture.</title>
        <authorList>
            <person name="Gilroy R."/>
            <person name="Ravi A."/>
            <person name="Getino M."/>
            <person name="Pursley I."/>
            <person name="Horton D.L."/>
            <person name="Alikhan N.F."/>
            <person name="Baker D."/>
            <person name="Gharbi K."/>
            <person name="Hall N."/>
            <person name="Watson M."/>
            <person name="Adriaenssens E.M."/>
            <person name="Foster-Nyarko E."/>
            <person name="Jarju S."/>
            <person name="Secka A."/>
            <person name="Antonio M."/>
            <person name="Oren A."/>
            <person name="Chaudhuri R.R."/>
            <person name="La Ragione R."/>
            <person name="Hildebrand F."/>
            <person name="Pallen M.J."/>
        </authorList>
    </citation>
    <scope>NUCLEOTIDE SEQUENCE</scope>
    <source>
        <strain evidence="1">CHK160-9182</strain>
    </source>
</reference>
<accession>A0A9D1Q6U0</accession>
<evidence type="ECO:0000313" key="1">
    <source>
        <dbReference type="EMBL" id="HIW06660.1"/>
    </source>
</evidence>
<reference evidence="1" key="2">
    <citation type="submission" date="2021-04" db="EMBL/GenBank/DDBJ databases">
        <authorList>
            <person name="Gilroy R."/>
        </authorList>
    </citation>
    <scope>NUCLEOTIDE SEQUENCE</scope>
    <source>
        <strain evidence="1">CHK160-9182</strain>
    </source>
</reference>
<dbReference type="Proteomes" id="UP000823934">
    <property type="component" value="Unassembled WGS sequence"/>
</dbReference>
<comment type="caution">
    <text evidence="1">The sequence shown here is derived from an EMBL/GenBank/DDBJ whole genome shotgun (WGS) entry which is preliminary data.</text>
</comment>